<evidence type="ECO:0000313" key="2">
    <source>
        <dbReference type="EMBL" id="KAK7294407.1"/>
    </source>
</evidence>
<evidence type="ECO:0000256" key="1">
    <source>
        <dbReference type="SAM" id="Phobius"/>
    </source>
</evidence>
<name>A0AAN9PEQ2_CLITE</name>
<feature type="transmembrane region" description="Helical" evidence="1">
    <location>
        <begin position="31"/>
        <end position="56"/>
    </location>
</feature>
<accession>A0AAN9PEQ2</accession>
<protein>
    <submittedName>
        <fullName evidence="2">Uncharacterized protein</fullName>
    </submittedName>
</protein>
<comment type="caution">
    <text evidence="2">The sequence shown here is derived from an EMBL/GenBank/DDBJ whole genome shotgun (WGS) entry which is preliminary data.</text>
</comment>
<keyword evidence="3" id="KW-1185">Reference proteome</keyword>
<evidence type="ECO:0000313" key="3">
    <source>
        <dbReference type="Proteomes" id="UP001359559"/>
    </source>
</evidence>
<keyword evidence="1" id="KW-1133">Transmembrane helix</keyword>
<reference evidence="2 3" key="1">
    <citation type="submission" date="2024-01" db="EMBL/GenBank/DDBJ databases">
        <title>The genomes of 5 underutilized Papilionoideae crops provide insights into root nodulation and disease resistance.</title>
        <authorList>
            <person name="Yuan L."/>
        </authorList>
    </citation>
    <scope>NUCLEOTIDE SEQUENCE [LARGE SCALE GENOMIC DNA]</scope>
    <source>
        <strain evidence="2">LY-2023</strain>
        <tissue evidence="2">Leaf</tissue>
    </source>
</reference>
<gene>
    <name evidence="2" type="ORF">RJT34_17296</name>
</gene>
<dbReference type="Proteomes" id="UP001359559">
    <property type="component" value="Unassembled WGS sequence"/>
</dbReference>
<keyword evidence="1" id="KW-0812">Transmembrane</keyword>
<proteinExistence type="predicted"/>
<dbReference type="EMBL" id="JAYKXN010000004">
    <property type="protein sequence ID" value="KAK7294407.1"/>
    <property type="molecule type" value="Genomic_DNA"/>
</dbReference>
<keyword evidence="1" id="KW-0472">Membrane</keyword>
<sequence length="148" mass="16192">MQLSFDIRIVTPTCYNQCVLCFQRSRDFQSLLGLLLLLGLLAILGAPVALGLSMVLGTCVTLKVSRKYCKVANVKVHVCGIHDPLPQHLIAKSIVIVVGVQPLKTSSVWLGWPISAGSIWFLRETEPAPAYASHRFSALKRCSSSKTK</sequence>
<dbReference type="AlphaFoldDB" id="A0AAN9PEQ2"/>
<organism evidence="2 3">
    <name type="scientific">Clitoria ternatea</name>
    <name type="common">Butterfly pea</name>
    <dbReference type="NCBI Taxonomy" id="43366"/>
    <lineage>
        <taxon>Eukaryota</taxon>
        <taxon>Viridiplantae</taxon>
        <taxon>Streptophyta</taxon>
        <taxon>Embryophyta</taxon>
        <taxon>Tracheophyta</taxon>
        <taxon>Spermatophyta</taxon>
        <taxon>Magnoliopsida</taxon>
        <taxon>eudicotyledons</taxon>
        <taxon>Gunneridae</taxon>
        <taxon>Pentapetalae</taxon>
        <taxon>rosids</taxon>
        <taxon>fabids</taxon>
        <taxon>Fabales</taxon>
        <taxon>Fabaceae</taxon>
        <taxon>Papilionoideae</taxon>
        <taxon>50 kb inversion clade</taxon>
        <taxon>NPAAA clade</taxon>
        <taxon>indigoferoid/millettioid clade</taxon>
        <taxon>Phaseoleae</taxon>
        <taxon>Clitoria</taxon>
    </lineage>
</organism>